<dbReference type="CDD" id="cd01647">
    <property type="entry name" value="RT_LTR"/>
    <property type="match status" value="1"/>
</dbReference>
<dbReference type="InterPro" id="IPR043502">
    <property type="entry name" value="DNA/RNA_pol_sf"/>
</dbReference>
<dbReference type="PANTHER" id="PTHR37984:SF5">
    <property type="entry name" value="PROTEIN NYNRIN-LIKE"/>
    <property type="match status" value="1"/>
</dbReference>
<evidence type="ECO:0000313" key="3">
    <source>
        <dbReference type="EMBL" id="TYK26308.1"/>
    </source>
</evidence>
<dbReference type="Pfam" id="PF00078">
    <property type="entry name" value="RVT_1"/>
    <property type="match status" value="1"/>
</dbReference>
<evidence type="ECO:0000313" key="4">
    <source>
        <dbReference type="Proteomes" id="UP000321393"/>
    </source>
</evidence>
<dbReference type="PANTHER" id="PTHR37984">
    <property type="entry name" value="PROTEIN CBG26694"/>
    <property type="match status" value="1"/>
</dbReference>
<dbReference type="EMBL" id="SSTD01003480">
    <property type="protein sequence ID" value="TYK26308.1"/>
    <property type="molecule type" value="Genomic_DNA"/>
</dbReference>
<protein>
    <recommendedName>
        <fullName evidence="1">Reverse transcriptase domain-containing protein</fullName>
    </recommendedName>
</protein>
<dbReference type="OrthoDB" id="2919534at2759"/>
<dbReference type="InterPro" id="IPR043128">
    <property type="entry name" value="Rev_trsase/Diguanyl_cyclase"/>
</dbReference>
<dbReference type="AlphaFoldDB" id="A0A5A7VN82"/>
<comment type="caution">
    <text evidence="2">The sequence shown here is derived from an EMBL/GenBank/DDBJ whole genome shotgun (WGS) entry which is preliminary data.</text>
</comment>
<evidence type="ECO:0000259" key="1">
    <source>
        <dbReference type="Pfam" id="PF00078"/>
    </source>
</evidence>
<dbReference type="Gene3D" id="3.30.70.270">
    <property type="match status" value="2"/>
</dbReference>
<name>A0A5A7VN82_CUCMM</name>
<gene>
    <name evidence="3" type="ORF">E5676_scaffold14G00880</name>
    <name evidence="2" type="ORF">E6C27_scaffold38G001230</name>
</gene>
<dbReference type="SUPFAM" id="SSF56672">
    <property type="entry name" value="DNA/RNA polymerases"/>
    <property type="match status" value="1"/>
</dbReference>
<dbReference type="InterPro" id="IPR000477">
    <property type="entry name" value="RT_dom"/>
</dbReference>
<proteinExistence type="predicted"/>
<dbReference type="Proteomes" id="UP000321947">
    <property type="component" value="Unassembled WGS sequence"/>
</dbReference>
<reference evidence="4 5" key="1">
    <citation type="submission" date="2019-08" db="EMBL/GenBank/DDBJ databases">
        <title>Draft genome sequences of two oriental melons (Cucumis melo L. var makuwa).</title>
        <authorList>
            <person name="Kwon S.-Y."/>
        </authorList>
    </citation>
    <scope>NUCLEOTIDE SEQUENCE [LARGE SCALE GENOMIC DNA]</scope>
    <source>
        <strain evidence="5">cv. Chang Bougi</strain>
        <strain evidence="4">cv. SW 3</strain>
        <tissue evidence="2">Leaf</tissue>
    </source>
</reference>
<sequence length="357" mass="40953">MLVDNGSVVNILPKSTVIQLGISVEELSNSKLAIQGFNEGAQRAIGTICFEIAIGYLQASTIFHGIRKVDADIKPFSKAKSHIADGKFYTKSDDVREVLSTEVPMAKGTYKHNQGMVTKRNQMKGMHPIVKKMMNQRHKLSRRFNFRLHSTFCISKAKHNCIKSTIYKANFDHKRIFLQKVKRIDIEPEDEVDVAGCHVTIEETFDHETFEEDAEAALLSLEDRSQSTIDDLIEVNLGATYQRAMQRIFDDMLHKRVECYVDDLVVKSKKKCDHMKDLKLVLDRLRKYQLRMNPLICAFNVTLGKFMGFIVRHNGIKVDHSKIDAIQKMPSLNNLHELRRLQGRLAYIKRFISNIAD</sequence>
<dbReference type="EMBL" id="SSTE01000699">
    <property type="protein sequence ID" value="KAA0067071.1"/>
    <property type="molecule type" value="Genomic_DNA"/>
</dbReference>
<accession>A0A5A7VN82</accession>
<evidence type="ECO:0000313" key="5">
    <source>
        <dbReference type="Proteomes" id="UP000321947"/>
    </source>
</evidence>
<evidence type="ECO:0000313" key="2">
    <source>
        <dbReference type="EMBL" id="KAA0067071.1"/>
    </source>
</evidence>
<feature type="domain" description="Reverse transcriptase" evidence="1">
    <location>
        <begin position="239"/>
        <end position="310"/>
    </location>
</feature>
<organism evidence="2 4">
    <name type="scientific">Cucumis melo var. makuwa</name>
    <name type="common">Oriental melon</name>
    <dbReference type="NCBI Taxonomy" id="1194695"/>
    <lineage>
        <taxon>Eukaryota</taxon>
        <taxon>Viridiplantae</taxon>
        <taxon>Streptophyta</taxon>
        <taxon>Embryophyta</taxon>
        <taxon>Tracheophyta</taxon>
        <taxon>Spermatophyta</taxon>
        <taxon>Magnoliopsida</taxon>
        <taxon>eudicotyledons</taxon>
        <taxon>Gunneridae</taxon>
        <taxon>Pentapetalae</taxon>
        <taxon>rosids</taxon>
        <taxon>fabids</taxon>
        <taxon>Cucurbitales</taxon>
        <taxon>Cucurbitaceae</taxon>
        <taxon>Benincaseae</taxon>
        <taxon>Cucumis</taxon>
    </lineage>
</organism>
<dbReference type="InterPro" id="IPR050951">
    <property type="entry name" value="Retrovirus_Pol_polyprotein"/>
</dbReference>
<dbReference type="Proteomes" id="UP000321393">
    <property type="component" value="Unassembled WGS sequence"/>
</dbReference>